<dbReference type="InterPro" id="IPR014001">
    <property type="entry name" value="Helicase_ATP-bd"/>
</dbReference>
<evidence type="ECO:0000256" key="1">
    <source>
        <dbReference type="ARBA" id="ARBA00005446"/>
    </source>
</evidence>
<protein>
    <recommendedName>
        <fullName evidence="7">DNA 3'-5' helicase</fullName>
        <ecNumber evidence="7">5.6.2.4</ecNumber>
    </recommendedName>
</protein>
<organism evidence="10 11">
    <name type="scientific">Polyporus arcularius HHB13444</name>
    <dbReference type="NCBI Taxonomy" id="1314778"/>
    <lineage>
        <taxon>Eukaryota</taxon>
        <taxon>Fungi</taxon>
        <taxon>Dikarya</taxon>
        <taxon>Basidiomycota</taxon>
        <taxon>Agaricomycotina</taxon>
        <taxon>Agaricomycetes</taxon>
        <taxon>Polyporales</taxon>
        <taxon>Polyporaceae</taxon>
        <taxon>Polyporus</taxon>
    </lineage>
</organism>
<evidence type="ECO:0000256" key="7">
    <source>
        <dbReference type="ARBA" id="ARBA00034808"/>
    </source>
</evidence>
<dbReference type="PANTHER" id="PTHR13710:SF105">
    <property type="entry name" value="ATP-DEPENDENT DNA HELICASE Q1"/>
    <property type="match status" value="1"/>
</dbReference>
<dbReference type="STRING" id="1314778.A0A5C3PYW5"/>
<dbReference type="GO" id="GO:0005694">
    <property type="term" value="C:chromosome"/>
    <property type="evidence" value="ECO:0007669"/>
    <property type="project" value="TreeGrafter"/>
</dbReference>
<dbReference type="GO" id="GO:0005737">
    <property type="term" value="C:cytoplasm"/>
    <property type="evidence" value="ECO:0007669"/>
    <property type="project" value="TreeGrafter"/>
</dbReference>
<dbReference type="GO" id="GO:0000724">
    <property type="term" value="P:double-strand break repair via homologous recombination"/>
    <property type="evidence" value="ECO:0007669"/>
    <property type="project" value="TreeGrafter"/>
</dbReference>
<gene>
    <name evidence="10" type="ORF">K466DRAFT_475148</name>
</gene>
<dbReference type="SUPFAM" id="SSF52540">
    <property type="entry name" value="P-loop containing nucleoside triphosphate hydrolases"/>
    <property type="match status" value="1"/>
</dbReference>
<keyword evidence="5" id="KW-0413">Isomerase</keyword>
<dbReference type="Gene3D" id="3.40.50.300">
    <property type="entry name" value="P-loop containing nucleotide triphosphate hydrolases"/>
    <property type="match status" value="2"/>
</dbReference>
<evidence type="ECO:0000256" key="6">
    <source>
        <dbReference type="ARBA" id="ARBA00034617"/>
    </source>
</evidence>
<dbReference type="PROSITE" id="PS51194">
    <property type="entry name" value="HELICASE_CTER"/>
    <property type="match status" value="1"/>
</dbReference>
<proteinExistence type="inferred from homology"/>
<dbReference type="AlphaFoldDB" id="A0A5C3PYW5"/>
<dbReference type="GO" id="GO:0003677">
    <property type="term" value="F:DNA binding"/>
    <property type="evidence" value="ECO:0007669"/>
    <property type="project" value="UniProtKB-KW"/>
</dbReference>
<dbReference type="EMBL" id="ML210963">
    <property type="protein sequence ID" value="TFK95045.1"/>
    <property type="molecule type" value="Genomic_DNA"/>
</dbReference>
<dbReference type="GO" id="GO:0005524">
    <property type="term" value="F:ATP binding"/>
    <property type="evidence" value="ECO:0007669"/>
    <property type="project" value="UniProtKB-KW"/>
</dbReference>
<dbReference type="PANTHER" id="PTHR13710">
    <property type="entry name" value="DNA HELICASE RECQ FAMILY MEMBER"/>
    <property type="match status" value="1"/>
</dbReference>
<keyword evidence="11" id="KW-1185">Reference proteome</keyword>
<keyword evidence="10" id="KW-0378">Hydrolase</keyword>
<dbReference type="GO" id="GO:0016787">
    <property type="term" value="F:hydrolase activity"/>
    <property type="evidence" value="ECO:0007669"/>
    <property type="project" value="UniProtKB-KW"/>
</dbReference>
<dbReference type="EC" id="5.6.2.4" evidence="7"/>
<evidence type="ECO:0000256" key="2">
    <source>
        <dbReference type="ARBA" id="ARBA00022741"/>
    </source>
</evidence>
<feature type="non-terminal residue" evidence="10">
    <location>
        <position position="493"/>
    </location>
</feature>
<feature type="domain" description="Helicase ATP-binding" evidence="8">
    <location>
        <begin position="48"/>
        <end position="225"/>
    </location>
</feature>
<sequence length="493" mass="54185">MHPISHPSTPPAPASIFRFSSATGRELCHKIITNQLGYDPHGYQLDGICQALDGMDLLAVTPTGSGKTGFLVMYLLVMHAVVREPSLCGEARPPPHFRKDAAMVVVCPTKSLEVDMAPKFQAAGISTLVVNKDTTDSARRQGQDIWQQVKNVHVVLLAPEQLTSKGFEGLLDDKVFQDRAVAVGVDEAHLLNSWGKSFREAFNHIGSVRKRFDNSPVLIALTATLRTGAPMQSVCKFLGLHDGMHYFIRRSNARYDIRLVFRTIKSSQASQVFPDLDWTISEGRRMIVFCRTINIAYRVVGYLQGRCEAEGISDAEEHVRLYNALNWDSHNAATLSIMRSERRSWVVVSTDSLSVGIDVPNTDDVVLYDFELPNDTDAILQKVGRIRDGRSRASKAVIYLPRNASKVSQEALAHANDGAPVVLAPKHPKASKASSGGVDLSVARLVIAPCKVELLNTLYDNQPQDVVCECRTCTRNPPLSKPPACNCSGCQPE</sequence>
<evidence type="ECO:0000313" key="10">
    <source>
        <dbReference type="EMBL" id="TFK95045.1"/>
    </source>
</evidence>
<dbReference type="GO" id="GO:0009378">
    <property type="term" value="F:four-way junction helicase activity"/>
    <property type="evidence" value="ECO:0007669"/>
    <property type="project" value="TreeGrafter"/>
</dbReference>
<evidence type="ECO:0000256" key="4">
    <source>
        <dbReference type="ARBA" id="ARBA00023125"/>
    </source>
</evidence>
<evidence type="ECO:0000259" key="8">
    <source>
        <dbReference type="PROSITE" id="PS51192"/>
    </source>
</evidence>
<keyword evidence="4" id="KW-0238">DNA-binding</keyword>
<dbReference type="PROSITE" id="PS51192">
    <property type="entry name" value="HELICASE_ATP_BIND_1"/>
    <property type="match status" value="1"/>
</dbReference>
<evidence type="ECO:0000313" key="11">
    <source>
        <dbReference type="Proteomes" id="UP000308197"/>
    </source>
</evidence>
<comment type="similarity">
    <text evidence="1">Belongs to the helicase family. RecQ subfamily.</text>
</comment>
<dbReference type="InterPro" id="IPR001650">
    <property type="entry name" value="Helicase_C-like"/>
</dbReference>
<keyword evidence="3" id="KW-0067">ATP-binding</keyword>
<dbReference type="Proteomes" id="UP000308197">
    <property type="component" value="Unassembled WGS sequence"/>
</dbReference>
<dbReference type="Pfam" id="PF00271">
    <property type="entry name" value="Helicase_C"/>
    <property type="match status" value="1"/>
</dbReference>
<dbReference type="InParanoid" id="A0A5C3PYW5"/>
<dbReference type="InterPro" id="IPR027417">
    <property type="entry name" value="P-loop_NTPase"/>
</dbReference>
<accession>A0A5C3PYW5</accession>
<reference evidence="10 11" key="1">
    <citation type="journal article" date="2019" name="Nat. Ecol. Evol.">
        <title>Megaphylogeny resolves global patterns of mushroom evolution.</title>
        <authorList>
            <person name="Varga T."/>
            <person name="Krizsan K."/>
            <person name="Foldi C."/>
            <person name="Dima B."/>
            <person name="Sanchez-Garcia M."/>
            <person name="Sanchez-Ramirez S."/>
            <person name="Szollosi G.J."/>
            <person name="Szarkandi J.G."/>
            <person name="Papp V."/>
            <person name="Albert L."/>
            <person name="Andreopoulos W."/>
            <person name="Angelini C."/>
            <person name="Antonin V."/>
            <person name="Barry K.W."/>
            <person name="Bougher N.L."/>
            <person name="Buchanan P."/>
            <person name="Buyck B."/>
            <person name="Bense V."/>
            <person name="Catcheside P."/>
            <person name="Chovatia M."/>
            <person name="Cooper J."/>
            <person name="Damon W."/>
            <person name="Desjardin D."/>
            <person name="Finy P."/>
            <person name="Geml J."/>
            <person name="Haridas S."/>
            <person name="Hughes K."/>
            <person name="Justo A."/>
            <person name="Karasinski D."/>
            <person name="Kautmanova I."/>
            <person name="Kiss B."/>
            <person name="Kocsube S."/>
            <person name="Kotiranta H."/>
            <person name="LaButti K.M."/>
            <person name="Lechner B.E."/>
            <person name="Liimatainen K."/>
            <person name="Lipzen A."/>
            <person name="Lukacs Z."/>
            <person name="Mihaltcheva S."/>
            <person name="Morgado L.N."/>
            <person name="Niskanen T."/>
            <person name="Noordeloos M.E."/>
            <person name="Ohm R.A."/>
            <person name="Ortiz-Santana B."/>
            <person name="Ovrebo C."/>
            <person name="Racz N."/>
            <person name="Riley R."/>
            <person name="Savchenko A."/>
            <person name="Shiryaev A."/>
            <person name="Soop K."/>
            <person name="Spirin V."/>
            <person name="Szebenyi C."/>
            <person name="Tomsovsky M."/>
            <person name="Tulloss R.E."/>
            <person name="Uehling J."/>
            <person name="Grigoriev I.V."/>
            <person name="Vagvolgyi C."/>
            <person name="Papp T."/>
            <person name="Martin F.M."/>
            <person name="Miettinen O."/>
            <person name="Hibbett D.S."/>
            <person name="Nagy L.G."/>
        </authorList>
    </citation>
    <scope>NUCLEOTIDE SEQUENCE [LARGE SCALE GENOMIC DNA]</scope>
    <source>
        <strain evidence="10 11">HHB13444</strain>
    </source>
</reference>
<comment type="catalytic activity">
    <reaction evidence="6">
        <text>Couples ATP hydrolysis with the unwinding of duplex DNA by translocating in the 3'-5' direction.</text>
        <dbReference type="EC" id="5.6.2.4"/>
    </reaction>
</comment>
<dbReference type="Pfam" id="PF00270">
    <property type="entry name" value="DEAD"/>
    <property type="match status" value="1"/>
</dbReference>
<dbReference type="SMART" id="SM00487">
    <property type="entry name" value="DEXDc"/>
    <property type="match status" value="1"/>
</dbReference>
<dbReference type="GO" id="GO:0043138">
    <property type="term" value="F:3'-5' DNA helicase activity"/>
    <property type="evidence" value="ECO:0007669"/>
    <property type="project" value="UniProtKB-EC"/>
</dbReference>
<dbReference type="InterPro" id="IPR011545">
    <property type="entry name" value="DEAD/DEAH_box_helicase_dom"/>
</dbReference>
<name>A0A5C3PYW5_9APHY</name>
<evidence type="ECO:0000256" key="3">
    <source>
        <dbReference type="ARBA" id="ARBA00022840"/>
    </source>
</evidence>
<evidence type="ECO:0000256" key="5">
    <source>
        <dbReference type="ARBA" id="ARBA00023235"/>
    </source>
</evidence>
<evidence type="ECO:0000259" key="9">
    <source>
        <dbReference type="PROSITE" id="PS51194"/>
    </source>
</evidence>
<keyword evidence="2" id="KW-0547">Nucleotide-binding</keyword>
<feature type="domain" description="Helicase C-terminal" evidence="9">
    <location>
        <begin position="275"/>
        <end position="432"/>
    </location>
</feature>